<dbReference type="KEGG" id="spzr:G5C33_13230"/>
<evidence type="ECO:0000256" key="3">
    <source>
        <dbReference type="PROSITE-ProRule" id="PRU00284"/>
    </source>
</evidence>
<dbReference type="PRINTS" id="PR00260">
    <property type="entry name" value="CHEMTRNSDUCR"/>
</dbReference>
<dbReference type="PANTHER" id="PTHR32089">
    <property type="entry name" value="METHYL-ACCEPTING CHEMOTAXIS PROTEIN MCPB"/>
    <property type="match status" value="1"/>
</dbReference>
<keyword evidence="5" id="KW-0472">Membrane</keyword>
<dbReference type="PROSITE" id="PS50111">
    <property type="entry name" value="CHEMOTAXIS_TRANSDUC_2"/>
    <property type="match status" value="1"/>
</dbReference>
<feature type="transmembrane region" description="Helical" evidence="5">
    <location>
        <begin position="51"/>
        <end position="68"/>
    </location>
</feature>
<sequence>MRRGAGEAALEGATPLATLRARGIHQLIQGLWLGTFWMLVLGLWIGSANVIPFVVIYAAASAIPTFLFHRRGDSRMLRAILAMVSVGYTMLFVAMFEGHGAQESVHLLFLVGLGAMVRLYDWRAVALSTLAVVAYQIVTYTFFPAIAYKPGFLLVELLVHIAGIGLTGLVLCQLAIVAGGAITQQARMRLEADKNARQADELAIEAERRAREVEQAVIEMRAAQASAAEARGRYESEQRRNGEVRRSEMMALVSSFQALVADAVDAVKNASEELDHFAGSLNEVAEATSRETAETAAMIAQSSDGADMLAARIRELSASIAHIASSVEQQADATEQARELSQSGSTVMASLGQHTQAIAGFAGSIHEIASRTNLLALNATIEAARAGEAGQGFAVVAHEVKQLARQASGATEEIQALAQRAQGGAHEARGALGEIAAMVSQMSYAAAAIRTAVDNQRETARAIDGSAGDAAAGTASAADRMNGIVSGARRTALLSSQVSQSAAELARTAGMLETASDDFVKRLNAA</sequence>
<accession>A0A6G6Y7U7</accession>
<keyword evidence="5" id="KW-0812">Transmembrane</keyword>
<evidence type="ECO:0000313" key="7">
    <source>
        <dbReference type="EMBL" id="QIG80646.1"/>
    </source>
</evidence>
<feature type="transmembrane region" description="Helical" evidence="5">
    <location>
        <begin position="27"/>
        <end position="45"/>
    </location>
</feature>
<dbReference type="InterPro" id="IPR004089">
    <property type="entry name" value="MCPsignal_dom"/>
</dbReference>
<dbReference type="PANTHER" id="PTHR32089:SF112">
    <property type="entry name" value="LYSOZYME-LIKE PROTEIN-RELATED"/>
    <property type="match status" value="1"/>
</dbReference>
<protein>
    <recommendedName>
        <fullName evidence="6">Methyl-accepting transducer domain-containing protein</fullName>
    </recommendedName>
</protein>
<evidence type="ECO:0000256" key="5">
    <source>
        <dbReference type="SAM" id="Phobius"/>
    </source>
</evidence>
<dbReference type="GO" id="GO:0016020">
    <property type="term" value="C:membrane"/>
    <property type="evidence" value="ECO:0007669"/>
    <property type="project" value="InterPro"/>
</dbReference>
<keyword evidence="5" id="KW-1133">Transmembrane helix</keyword>
<keyword evidence="8" id="KW-1185">Reference proteome</keyword>
<evidence type="ECO:0000259" key="6">
    <source>
        <dbReference type="PROSITE" id="PS50111"/>
    </source>
</evidence>
<dbReference type="AlphaFoldDB" id="A0A6G6Y7U7"/>
<evidence type="ECO:0000256" key="2">
    <source>
        <dbReference type="ARBA" id="ARBA00029447"/>
    </source>
</evidence>
<keyword evidence="1 3" id="KW-0807">Transducer</keyword>
<feature type="coiled-coil region" evidence="4">
    <location>
        <begin position="196"/>
        <end position="240"/>
    </location>
</feature>
<feature type="domain" description="Methyl-accepting transducer" evidence="6">
    <location>
        <begin position="270"/>
        <end position="506"/>
    </location>
</feature>
<dbReference type="GO" id="GO:0007165">
    <property type="term" value="P:signal transduction"/>
    <property type="evidence" value="ECO:0007669"/>
    <property type="project" value="UniProtKB-KW"/>
</dbReference>
<dbReference type="SUPFAM" id="SSF58104">
    <property type="entry name" value="Methyl-accepting chemotaxis protein (MCP) signaling domain"/>
    <property type="match status" value="1"/>
</dbReference>
<keyword evidence="4" id="KW-0175">Coiled coil</keyword>
<dbReference type="SMART" id="SM00283">
    <property type="entry name" value="MA"/>
    <property type="match status" value="1"/>
</dbReference>
<feature type="transmembrane region" description="Helical" evidence="5">
    <location>
        <begin position="80"/>
        <end position="98"/>
    </location>
</feature>
<dbReference type="GO" id="GO:0004888">
    <property type="term" value="F:transmembrane signaling receptor activity"/>
    <property type="evidence" value="ECO:0007669"/>
    <property type="project" value="InterPro"/>
</dbReference>
<feature type="transmembrane region" description="Helical" evidence="5">
    <location>
        <begin position="158"/>
        <end position="182"/>
    </location>
</feature>
<evidence type="ECO:0000313" key="8">
    <source>
        <dbReference type="Proteomes" id="UP000501568"/>
    </source>
</evidence>
<dbReference type="Pfam" id="PF00015">
    <property type="entry name" value="MCPsignal"/>
    <property type="match status" value="1"/>
</dbReference>
<evidence type="ECO:0000256" key="4">
    <source>
        <dbReference type="SAM" id="Coils"/>
    </source>
</evidence>
<gene>
    <name evidence="7" type="ORF">G5C33_13230</name>
</gene>
<proteinExistence type="inferred from homology"/>
<dbReference type="Proteomes" id="UP000501568">
    <property type="component" value="Chromosome"/>
</dbReference>
<dbReference type="EMBL" id="CP049109">
    <property type="protein sequence ID" value="QIG80646.1"/>
    <property type="molecule type" value="Genomic_DNA"/>
</dbReference>
<evidence type="ECO:0000256" key="1">
    <source>
        <dbReference type="ARBA" id="ARBA00023224"/>
    </source>
</evidence>
<organism evidence="7 8">
    <name type="scientific">Stakelama tenebrarum</name>
    <dbReference type="NCBI Taxonomy" id="2711215"/>
    <lineage>
        <taxon>Bacteria</taxon>
        <taxon>Pseudomonadati</taxon>
        <taxon>Pseudomonadota</taxon>
        <taxon>Alphaproteobacteria</taxon>
        <taxon>Sphingomonadales</taxon>
        <taxon>Sphingomonadaceae</taxon>
        <taxon>Stakelama</taxon>
    </lineage>
</organism>
<dbReference type="InterPro" id="IPR004090">
    <property type="entry name" value="Chemotax_Me-accpt_rcpt"/>
</dbReference>
<dbReference type="Gene3D" id="1.10.287.950">
    <property type="entry name" value="Methyl-accepting chemotaxis protein"/>
    <property type="match status" value="1"/>
</dbReference>
<feature type="transmembrane region" description="Helical" evidence="5">
    <location>
        <begin position="104"/>
        <end position="120"/>
    </location>
</feature>
<name>A0A6G6Y7U7_9SPHN</name>
<feature type="transmembrane region" description="Helical" evidence="5">
    <location>
        <begin position="127"/>
        <end position="146"/>
    </location>
</feature>
<dbReference type="GO" id="GO:0006935">
    <property type="term" value="P:chemotaxis"/>
    <property type="evidence" value="ECO:0007669"/>
    <property type="project" value="InterPro"/>
</dbReference>
<comment type="similarity">
    <text evidence="2">Belongs to the methyl-accepting chemotaxis (MCP) protein family.</text>
</comment>
<reference evidence="7 8" key="1">
    <citation type="submission" date="2020-02" db="EMBL/GenBank/DDBJ databases">
        <authorList>
            <person name="Zheng R.K."/>
            <person name="Sun C.M."/>
        </authorList>
    </citation>
    <scope>NUCLEOTIDE SEQUENCE [LARGE SCALE GENOMIC DNA]</scope>
    <source>
        <strain evidence="8">zrk23</strain>
    </source>
</reference>